<evidence type="ECO:0000256" key="8">
    <source>
        <dbReference type="ARBA" id="ARBA00023277"/>
    </source>
</evidence>
<evidence type="ECO:0000256" key="9">
    <source>
        <dbReference type="ARBA" id="ARBA00023295"/>
    </source>
</evidence>
<dbReference type="EMBL" id="JBFXLT010000019">
    <property type="protein sequence ID" value="KAL2817127.1"/>
    <property type="molecule type" value="Genomic_DNA"/>
</dbReference>
<sequence length="792" mass="85453">MAVPIDIESLLRTLSLEEKISLLSGQGPFETRAIPGKVPSVKVSDGPNGARGAGFVGTVSAACFPAASCLAATFNADLARRVGEALGEEADSKGVRCLLAPTVCNHRHPLGGRNFESFSEDPLLTGILASQVVQGIQSKGISATIKHFVGNEQETERKRVNTLISERALREIYLHPFEITVKEAKPWAVMTAYNKLNDEHCDSSKYLLKRVLRGEWGWDGLVMSDWGGTNSSAGSINAGVELEMPGPGRFRTVPAVLEDIEKGRVSETTIDGRVCALLRFLERVGAFQDSFQKVEQEIDKEEHRQLIREVSGRGAVLLKNNGILPLSKAEVSGKRVALFGFAKTALAHGGGSAAVKAFYKVTPWAALQEAYGGTAEITYAKGAHTDRFLPPVTGDGKGRIIEFVADLTPLKTGPHYFGISGVGRTQLFVDENLVYEQPGQTADEMGFIFGLQVEGVAKHTLIAGTVYRVRIRTMPGAAAGGLKVLAGRPGFRFGMAVAAEHDADLLAEAVNVAKDADYAIVFTGHTEQWETEGQDQVSFNLPMNGSQDMLVSAVAAVNPTTIVVNSTGVPVAMPWVDSVAAVVQAWFGGQEAGASIADVLTGAVNPEGHLPVTFPKKLEDAPAYDNFPGTYVEGHPTVKYEEDIFVGYRHYDRLPKDKVNFPFGHGLSYSTFDYNMLKPIEKHEDQLSICVRVKNTSSIAGGTLVQIYAGPATLSPSYPVKSLVGFARVMLEPGESQTVTLSIALRHLAYFDEQINKWVVRAGSYLFTLGRSVADPIETAILLIEKELVYGL</sequence>
<dbReference type="Pfam" id="PF01915">
    <property type="entry name" value="Glyco_hydro_3_C"/>
    <property type="match status" value="1"/>
</dbReference>
<accession>A0ABR4HP03</accession>
<dbReference type="InterPro" id="IPR017853">
    <property type="entry name" value="GH"/>
</dbReference>
<keyword evidence="9 11" id="KW-0326">Glycosidase</keyword>
<dbReference type="Gene3D" id="2.60.40.10">
    <property type="entry name" value="Immunoglobulins"/>
    <property type="match status" value="1"/>
</dbReference>
<keyword evidence="5 11" id="KW-0378">Hydrolase</keyword>
<dbReference type="Pfam" id="PF00933">
    <property type="entry name" value="Glyco_hydro_3"/>
    <property type="match status" value="1"/>
</dbReference>
<dbReference type="Pfam" id="PF14310">
    <property type="entry name" value="Fn3-like"/>
    <property type="match status" value="1"/>
</dbReference>
<gene>
    <name evidence="13" type="ORF">BJX63DRAFT_441003</name>
</gene>
<evidence type="ECO:0000259" key="12">
    <source>
        <dbReference type="PROSITE" id="PS51820"/>
    </source>
</evidence>
<comment type="caution">
    <text evidence="13">The sequence shown here is derived from an EMBL/GenBank/DDBJ whole genome shotgun (WGS) entry which is preliminary data.</text>
</comment>
<dbReference type="Gene3D" id="3.40.50.1700">
    <property type="entry name" value="Glycoside hydrolase family 3 C-terminal domain"/>
    <property type="match status" value="2"/>
</dbReference>
<dbReference type="Proteomes" id="UP001610334">
    <property type="component" value="Unassembled WGS sequence"/>
</dbReference>
<dbReference type="SUPFAM" id="SSF51445">
    <property type="entry name" value="(Trans)glycosidases"/>
    <property type="match status" value="1"/>
</dbReference>
<dbReference type="InterPro" id="IPR036962">
    <property type="entry name" value="Glyco_hydro_3_N_sf"/>
</dbReference>
<proteinExistence type="inferred from homology"/>
<keyword evidence="6" id="KW-0136">Cellulose degradation</keyword>
<dbReference type="PRINTS" id="PR00133">
    <property type="entry name" value="GLHYDRLASE3"/>
</dbReference>
<dbReference type="PANTHER" id="PTHR42715">
    <property type="entry name" value="BETA-GLUCOSIDASE"/>
    <property type="match status" value="1"/>
</dbReference>
<evidence type="ECO:0000256" key="10">
    <source>
        <dbReference type="ARBA" id="ARBA00023326"/>
    </source>
</evidence>
<dbReference type="PROSITE" id="PS51820">
    <property type="entry name" value="PA14"/>
    <property type="match status" value="1"/>
</dbReference>
<protein>
    <recommendedName>
        <fullName evidence="4 11">beta-glucosidase</fullName>
        <ecNumber evidence="4 11">3.2.1.21</ecNumber>
    </recommendedName>
</protein>
<reference evidence="13 14" key="1">
    <citation type="submission" date="2024-07" db="EMBL/GenBank/DDBJ databases">
        <title>Section-level genome sequencing and comparative genomics of Aspergillus sections Usti and Cavernicolus.</title>
        <authorList>
            <consortium name="Lawrence Berkeley National Laboratory"/>
            <person name="Nybo J.L."/>
            <person name="Vesth T.C."/>
            <person name="Theobald S."/>
            <person name="Frisvad J.C."/>
            <person name="Larsen T.O."/>
            <person name="Kjaerboelling I."/>
            <person name="Rothschild-Mancinelli K."/>
            <person name="Lyhne E.K."/>
            <person name="Kogle M.E."/>
            <person name="Barry K."/>
            <person name="Clum A."/>
            <person name="Na H."/>
            <person name="Ledsgaard L."/>
            <person name="Lin J."/>
            <person name="Lipzen A."/>
            <person name="Kuo A."/>
            <person name="Riley R."/>
            <person name="Mondo S."/>
            <person name="Labutti K."/>
            <person name="Haridas S."/>
            <person name="Pangalinan J."/>
            <person name="Salamov A.A."/>
            <person name="Simmons B.A."/>
            <person name="Magnuson J.K."/>
            <person name="Chen J."/>
            <person name="Drula E."/>
            <person name="Henrissat B."/>
            <person name="Wiebenga A."/>
            <person name="Lubbers R.J."/>
            <person name="Gomes A.C."/>
            <person name="Makela M.R."/>
            <person name="Stajich J."/>
            <person name="Grigoriev I.V."/>
            <person name="Mortensen U.H."/>
            <person name="De Vries R.P."/>
            <person name="Baker S.E."/>
            <person name="Andersen M.R."/>
        </authorList>
    </citation>
    <scope>NUCLEOTIDE SEQUENCE [LARGE SCALE GENOMIC DNA]</scope>
    <source>
        <strain evidence="13 14">CBS 588.65</strain>
    </source>
</reference>
<dbReference type="SMART" id="SM01217">
    <property type="entry name" value="Fn3_like"/>
    <property type="match status" value="1"/>
</dbReference>
<dbReference type="InterPro" id="IPR013783">
    <property type="entry name" value="Ig-like_fold"/>
</dbReference>
<evidence type="ECO:0000256" key="3">
    <source>
        <dbReference type="ARBA" id="ARBA00005336"/>
    </source>
</evidence>
<dbReference type="InterPro" id="IPR019800">
    <property type="entry name" value="Glyco_hydro_3_AS"/>
</dbReference>
<evidence type="ECO:0000313" key="14">
    <source>
        <dbReference type="Proteomes" id="UP001610334"/>
    </source>
</evidence>
<dbReference type="GO" id="GO:0016787">
    <property type="term" value="F:hydrolase activity"/>
    <property type="evidence" value="ECO:0007669"/>
    <property type="project" value="UniProtKB-KW"/>
</dbReference>
<evidence type="ECO:0000256" key="6">
    <source>
        <dbReference type="ARBA" id="ARBA00023001"/>
    </source>
</evidence>
<feature type="domain" description="PA14" evidence="12">
    <location>
        <begin position="349"/>
        <end position="510"/>
    </location>
</feature>
<evidence type="ECO:0000256" key="4">
    <source>
        <dbReference type="ARBA" id="ARBA00012744"/>
    </source>
</evidence>
<dbReference type="PROSITE" id="PS00775">
    <property type="entry name" value="GLYCOSYL_HYDROL_F3"/>
    <property type="match status" value="1"/>
</dbReference>
<evidence type="ECO:0000256" key="11">
    <source>
        <dbReference type="RuleBase" id="RU361161"/>
    </source>
</evidence>
<evidence type="ECO:0000256" key="1">
    <source>
        <dbReference type="ARBA" id="ARBA00000448"/>
    </source>
</evidence>
<keyword evidence="10 11" id="KW-0624">Polysaccharide degradation</keyword>
<dbReference type="EC" id="3.2.1.21" evidence="4 11"/>
<comment type="similarity">
    <text evidence="3 11">Belongs to the glycosyl hydrolase 3 family.</text>
</comment>
<dbReference type="InterPro" id="IPR037524">
    <property type="entry name" value="PA14/GLEYA"/>
</dbReference>
<organism evidence="13 14">
    <name type="scientific">Aspergillus granulosus</name>
    <dbReference type="NCBI Taxonomy" id="176169"/>
    <lineage>
        <taxon>Eukaryota</taxon>
        <taxon>Fungi</taxon>
        <taxon>Dikarya</taxon>
        <taxon>Ascomycota</taxon>
        <taxon>Pezizomycotina</taxon>
        <taxon>Eurotiomycetes</taxon>
        <taxon>Eurotiomycetidae</taxon>
        <taxon>Eurotiales</taxon>
        <taxon>Aspergillaceae</taxon>
        <taxon>Aspergillus</taxon>
        <taxon>Aspergillus subgen. Nidulantes</taxon>
    </lineage>
</organism>
<dbReference type="InterPro" id="IPR002772">
    <property type="entry name" value="Glyco_hydro_3_C"/>
</dbReference>
<evidence type="ECO:0000313" key="13">
    <source>
        <dbReference type="EMBL" id="KAL2817127.1"/>
    </source>
</evidence>
<dbReference type="SUPFAM" id="SSF52279">
    <property type="entry name" value="Beta-D-glucan exohydrolase, C-terminal domain"/>
    <property type="match status" value="1"/>
</dbReference>
<dbReference type="InterPro" id="IPR050288">
    <property type="entry name" value="Cellulose_deg_GH3"/>
</dbReference>
<evidence type="ECO:0000256" key="7">
    <source>
        <dbReference type="ARBA" id="ARBA00023180"/>
    </source>
</evidence>
<keyword evidence="7" id="KW-0325">Glycoprotein</keyword>
<dbReference type="Gene3D" id="2.60.120.260">
    <property type="entry name" value="Galactose-binding domain-like"/>
    <property type="match status" value="2"/>
</dbReference>
<evidence type="ECO:0000256" key="5">
    <source>
        <dbReference type="ARBA" id="ARBA00022801"/>
    </source>
</evidence>
<comment type="pathway">
    <text evidence="2 11">Glycan metabolism; cellulose degradation.</text>
</comment>
<keyword evidence="14" id="KW-1185">Reference proteome</keyword>
<comment type="catalytic activity">
    <reaction evidence="1 11">
        <text>Hydrolysis of terminal, non-reducing beta-D-glucosyl residues with release of beta-D-glucose.</text>
        <dbReference type="EC" id="3.2.1.21"/>
    </reaction>
</comment>
<name>A0ABR4HP03_9EURO</name>
<evidence type="ECO:0000256" key="2">
    <source>
        <dbReference type="ARBA" id="ARBA00004987"/>
    </source>
</evidence>
<keyword evidence="8 11" id="KW-0119">Carbohydrate metabolism</keyword>
<dbReference type="Gene3D" id="3.20.20.300">
    <property type="entry name" value="Glycoside hydrolase, family 3, N-terminal domain"/>
    <property type="match status" value="2"/>
</dbReference>
<dbReference type="SUPFAM" id="SSF56988">
    <property type="entry name" value="Anthrax protective antigen"/>
    <property type="match status" value="1"/>
</dbReference>
<dbReference type="InterPro" id="IPR026891">
    <property type="entry name" value="Fn3-like"/>
</dbReference>
<dbReference type="PANTHER" id="PTHR42715:SF3">
    <property type="entry name" value="BETA-GLUCOSIDASE B-RELATED"/>
    <property type="match status" value="1"/>
</dbReference>
<dbReference type="InterPro" id="IPR001764">
    <property type="entry name" value="Glyco_hydro_3_N"/>
</dbReference>
<dbReference type="InterPro" id="IPR036881">
    <property type="entry name" value="Glyco_hydro_3_C_sf"/>
</dbReference>